<proteinExistence type="predicted"/>
<dbReference type="PANTHER" id="PTHR36453:SF1">
    <property type="entry name" value="RIGHT HANDED BETA HELIX DOMAIN-CONTAINING PROTEIN"/>
    <property type="match status" value="1"/>
</dbReference>
<dbReference type="PANTHER" id="PTHR36453">
    <property type="entry name" value="SECRETED PROTEIN-RELATED"/>
    <property type="match status" value="1"/>
</dbReference>
<dbReference type="AlphaFoldDB" id="A0A1I4UYW3"/>
<dbReference type="Gene3D" id="2.160.20.10">
    <property type="entry name" value="Single-stranded right-handed beta-helix, Pectin lyase-like"/>
    <property type="match status" value="1"/>
</dbReference>
<dbReference type="InterPro" id="IPR039448">
    <property type="entry name" value="Beta_helix"/>
</dbReference>
<gene>
    <name evidence="2" type="ORF">SAMN05660836_02050</name>
</gene>
<dbReference type="SMART" id="SM00710">
    <property type="entry name" value="PbH1"/>
    <property type="match status" value="9"/>
</dbReference>
<dbReference type="NCBIfam" id="TIGR03804">
    <property type="entry name" value="para_beta_helix"/>
    <property type="match status" value="1"/>
</dbReference>
<dbReference type="Proteomes" id="UP000199611">
    <property type="component" value="Unassembled WGS sequence"/>
</dbReference>
<feature type="domain" description="Right handed beta helix" evidence="1">
    <location>
        <begin position="95"/>
        <end position="242"/>
    </location>
</feature>
<dbReference type="OrthoDB" id="8878147at2"/>
<dbReference type="EMBL" id="FOUU01000007">
    <property type="protein sequence ID" value="SFM94162.1"/>
    <property type="molecule type" value="Genomic_DNA"/>
</dbReference>
<dbReference type="Pfam" id="PF13229">
    <property type="entry name" value="Beta_helix"/>
    <property type="match status" value="1"/>
</dbReference>
<keyword evidence="3" id="KW-1185">Reference proteome</keyword>
<organism evidence="2 3">
    <name type="scientific">Thermodesulforhabdus norvegica</name>
    <dbReference type="NCBI Taxonomy" id="39841"/>
    <lineage>
        <taxon>Bacteria</taxon>
        <taxon>Pseudomonadati</taxon>
        <taxon>Thermodesulfobacteriota</taxon>
        <taxon>Syntrophobacteria</taxon>
        <taxon>Syntrophobacterales</taxon>
        <taxon>Thermodesulforhabdaceae</taxon>
        <taxon>Thermodesulforhabdus</taxon>
    </lineage>
</organism>
<dbReference type="NCBIfam" id="NF041518">
    <property type="entry name" value="choice_anch_Q"/>
    <property type="match status" value="1"/>
</dbReference>
<reference evidence="2 3" key="1">
    <citation type="submission" date="2016-10" db="EMBL/GenBank/DDBJ databases">
        <authorList>
            <person name="de Groot N.N."/>
        </authorList>
    </citation>
    <scope>NUCLEOTIDE SEQUENCE [LARGE SCALE GENOMIC DNA]</scope>
    <source>
        <strain evidence="2 3">DSM 9990</strain>
    </source>
</reference>
<dbReference type="InterPro" id="IPR059226">
    <property type="entry name" value="Choice_anch_Q_dom"/>
</dbReference>
<dbReference type="InterPro" id="IPR012334">
    <property type="entry name" value="Pectin_lyas_fold"/>
</dbReference>
<evidence type="ECO:0000259" key="1">
    <source>
        <dbReference type="Pfam" id="PF13229"/>
    </source>
</evidence>
<dbReference type="InterPro" id="IPR022441">
    <property type="entry name" value="Para_beta_helix_rpt-2"/>
</dbReference>
<name>A0A1I4UYW3_9BACT</name>
<protein>
    <submittedName>
        <fullName evidence="2">Parallel beta-helix repeat (Two copies)</fullName>
    </submittedName>
</protein>
<evidence type="ECO:0000313" key="3">
    <source>
        <dbReference type="Proteomes" id="UP000199611"/>
    </source>
</evidence>
<evidence type="ECO:0000313" key="2">
    <source>
        <dbReference type="EMBL" id="SFM94162.1"/>
    </source>
</evidence>
<dbReference type="STRING" id="39841.SAMN05660836_02050"/>
<sequence>MKRLMTLIILGCLYPLVAFGATWTVHPSGTSVNGAYDIAGFSAIDWSKIRPGDVVTIRGSEGIYREPLTIAGRGTASAPITVRAADGEEPIIENAVVFSGASYVVFEGITVRKSPYSGVIIRDGSHHITVTNCTIHDNLLGIWIGEGAGEAHLISTNNVYNNKTHGIAVDLVNCSPGNETVITSNEVHGNGHHGIEIRGNYYIIEKNIVYENGFSTPGTSGIHIYSGSAGENSGDYNIIRYNISYRNKETSGPDGNGIQLDQWCDFNEVYYNICYENDGAGISVFDSSGSRVFNNTLVGNMLDPGKSHPFKAELYLAGDSSVNHTRNVAVLNNILVATRSSVAPIAVYDPATRNDLTIGHNLLHSTSGDLLYLWGGTSGRDLAVWNSLAAGGGDDFAGDPAFAGIATGGVPSEPADLTPSAGSPAVDAGISMGQTRDILGNSVPSGKGVDIGAVESTALAESPLPLEPPKNLRLVR</sequence>
<dbReference type="InterPro" id="IPR006626">
    <property type="entry name" value="PbH1"/>
</dbReference>
<dbReference type="InterPro" id="IPR011050">
    <property type="entry name" value="Pectin_lyase_fold/virulence"/>
</dbReference>
<dbReference type="RefSeq" id="WP_093395546.1">
    <property type="nucleotide sequence ID" value="NZ_FOUU01000007.1"/>
</dbReference>
<dbReference type="SUPFAM" id="SSF51126">
    <property type="entry name" value="Pectin lyase-like"/>
    <property type="match status" value="1"/>
</dbReference>
<accession>A0A1I4UYW3</accession>